<evidence type="ECO:0000313" key="19">
    <source>
        <dbReference type="Proteomes" id="UP000008139"/>
    </source>
</evidence>
<keyword evidence="4 13" id="KW-0237">DNA synthesis</keyword>
<evidence type="ECO:0000256" key="14">
    <source>
        <dbReference type="SAM" id="Coils"/>
    </source>
</evidence>
<evidence type="ECO:0000256" key="12">
    <source>
        <dbReference type="ARBA" id="ARBA00047754"/>
    </source>
</evidence>
<evidence type="ECO:0000256" key="10">
    <source>
        <dbReference type="ARBA" id="ARBA00023285"/>
    </source>
</evidence>
<dbReference type="PRINTS" id="PR01183">
    <property type="entry name" value="RIBORDTASEM1"/>
</dbReference>
<dbReference type="InterPro" id="IPR050862">
    <property type="entry name" value="RdRp_reductase_class-2"/>
</dbReference>
<keyword evidence="19" id="KW-1185">Reference proteome</keyword>
<dbReference type="NCBIfam" id="TIGR02504">
    <property type="entry name" value="NrdJ_Z"/>
    <property type="match status" value="1"/>
</dbReference>
<keyword evidence="5 13" id="KW-0547">Nucleotide-binding</keyword>
<keyword evidence="14" id="KW-0175">Coiled coil</keyword>
<organism evidence="18 19">
    <name type="scientific">Hippea maritima (strain ATCC 700847 / DSM 10411 / MH2)</name>
    <dbReference type="NCBI Taxonomy" id="760142"/>
    <lineage>
        <taxon>Bacteria</taxon>
        <taxon>Pseudomonadati</taxon>
        <taxon>Campylobacterota</taxon>
        <taxon>Desulfurellia</taxon>
        <taxon>Desulfurellales</taxon>
        <taxon>Hippeaceae</taxon>
        <taxon>Hippea</taxon>
    </lineage>
</organism>
<dbReference type="InParanoid" id="F2LVQ0"/>
<evidence type="ECO:0000256" key="4">
    <source>
        <dbReference type="ARBA" id="ARBA00022634"/>
    </source>
</evidence>
<dbReference type="GO" id="GO:0004748">
    <property type="term" value="F:ribonucleoside-diphosphate reductase activity, thioredoxin disulfide as acceptor"/>
    <property type="evidence" value="ECO:0007669"/>
    <property type="project" value="UniProtKB-EC"/>
</dbReference>
<protein>
    <recommendedName>
        <fullName evidence="13">Vitamin B12-dependent ribonucleotide reductase</fullName>
        <ecNumber evidence="13">1.17.4.1</ecNumber>
    </recommendedName>
</protein>
<dbReference type="Pfam" id="PF12637">
    <property type="entry name" value="TSCPD"/>
    <property type="match status" value="1"/>
</dbReference>
<dbReference type="Proteomes" id="UP000008139">
    <property type="component" value="Chromosome"/>
</dbReference>
<dbReference type="AlphaFoldDB" id="F2LVQ0"/>
<evidence type="ECO:0000256" key="6">
    <source>
        <dbReference type="ARBA" id="ARBA00022840"/>
    </source>
</evidence>
<feature type="domain" description="TSCPD" evidence="17">
    <location>
        <begin position="580"/>
        <end position="681"/>
    </location>
</feature>
<dbReference type="eggNOG" id="COG0209">
    <property type="taxonomic scope" value="Bacteria"/>
</dbReference>
<dbReference type="Gene3D" id="3.20.70.20">
    <property type="match status" value="1"/>
</dbReference>
<dbReference type="InterPro" id="IPR000788">
    <property type="entry name" value="RNR_lg_C"/>
</dbReference>
<keyword evidence="6" id="KW-0067">ATP-binding</keyword>
<dbReference type="STRING" id="760142.Hipma_0864"/>
<dbReference type="EC" id="1.17.4.1" evidence="13"/>
<dbReference type="EMBL" id="CP002606">
    <property type="protein sequence ID" value="AEA33834.1"/>
    <property type="molecule type" value="Genomic_DNA"/>
</dbReference>
<evidence type="ECO:0000256" key="7">
    <source>
        <dbReference type="ARBA" id="ARBA00023002"/>
    </source>
</evidence>
<dbReference type="KEGG" id="hmr:Hipma_0864"/>
<proteinExistence type="inferred from homology"/>
<comment type="function">
    <text evidence="11 13">Catalyzes the reduction of ribonucleotides to deoxyribonucleotides. May function to provide a pool of deoxyribonucleotide precursors for DNA repair during oxygen limitation and/or for immediate growth after restoration of oxygen.</text>
</comment>
<dbReference type="UniPathway" id="UPA00326"/>
<dbReference type="HOGENOM" id="CLU_000404_2_0_7"/>
<dbReference type="FunCoup" id="F2LVQ0">
    <property type="interactions" value="101"/>
</dbReference>
<dbReference type="InterPro" id="IPR024434">
    <property type="entry name" value="TSCPD_dom"/>
</dbReference>
<dbReference type="GO" id="GO:0071897">
    <property type="term" value="P:DNA biosynthetic process"/>
    <property type="evidence" value="ECO:0007669"/>
    <property type="project" value="UniProtKB-KW"/>
</dbReference>
<dbReference type="PANTHER" id="PTHR43371:SF1">
    <property type="entry name" value="RIBONUCLEOSIDE-DIPHOSPHATE REDUCTASE"/>
    <property type="match status" value="1"/>
</dbReference>
<dbReference type="GO" id="GO:0009263">
    <property type="term" value="P:deoxyribonucleotide biosynthetic process"/>
    <property type="evidence" value="ECO:0007669"/>
    <property type="project" value="UniProtKB-KW"/>
</dbReference>
<evidence type="ECO:0000256" key="2">
    <source>
        <dbReference type="ARBA" id="ARBA00007405"/>
    </source>
</evidence>
<reference evidence="18 19" key="1">
    <citation type="journal article" date="2011" name="Stand. Genomic Sci.">
        <title>Complete genome sequence of the thermophilic sulfur-reducer Hippea maritima type strain (MH(2)).</title>
        <authorList>
            <person name="Huntemann M."/>
            <person name="Lu M."/>
            <person name="Nolan M."/>
            <person name="Lapidus A."/>
            <person name="Lucas S."/>
            <person name="Hammon N."/>
            <person name="Deshpande S."/>
            <person name="Cheng J.F."/>
            <person name="Tapia R."/>
            <person name="Han C."/>
            <person name="Goodwin L."/>
            <person name="Pitluck S."/>
            <person name="Liolios K."/>
            <person name="Pagani I."/>
            <person name="Ivanova N."/>
            <person name="Ovchinikova G."/>
            <person name="Pati A."/>
            <person name="Chen A."/>
            <person name="Palaniappan K."/>
            <person name="Land M."/>
            <person name="Hauser L."/>
            <person name="Jeffries C.D."/>
            <person name="Detter J.C."/>
            <person name="Brambilla E.M."/>
            <person name="Rohde M."/>
            <person name="Spring S."/>
            <person name="Goker M."/>
            <person name="Woyke T."/>
            <person name="Bristow J."/>
            <person name="Eisen J.A."/>
            <person name="Markowitz V."/>
            <person name="Hugenholtz P."/>
            <person name="Kyrpides N.C."/>
            <person name="Klenk H.P."/>
            <person name="Mavromatis K."/>
        </authorList>
    </citation>
    <scope>NUCLEOTIDE SEQUENCE [LARGE SCALE GENOMIC DNA]</scope>
    <source>
        <strain evidence="19">ATCC 700847 / DSM 10411 / MH2</strain>
    </source>
</reference>
<dbReference type="GO" id="GO:0005524">
    <property type="term" value="F:ATP binding"/>
    <property type="evidence" value="ECO:0007669"/>
    <property type="project" value="UniProtKB-KW"/>
</dbReference>
<name>F2LVQ0_HIPMA</name>
<evidence type="ECO:0000256" key="11">
    <source>
        <dbReference type="ARBA" id="ARBA00025437"/>
    </source>
</evidence>
<sequence>MRLSENALIVLKSRYLQKDSDGNIIETPEQLIERVAKAIAKADENYSATKEEIEKTTNEFMDVMSELKFLPNTPTLVNAGRPLGQLSACFVLPINDSMDSIFDAVKATALIHKSGGGTGFSFSRLRPKNDIVSSTMGVSSGPVSFMKVFDCATEAIKQGGVRRGANMGILRVDHPDILDFIHCKDKEGEFSNFNISVAITNKFLDALKNDEEYELINPRNKEVVGKLKASFVWDEIAKSAHKSGEPGIIFIDRINEKHPLSKEVGEIESTNPCGEQPLLPFESCNLGSINLGKFVKGKSIDWDNLKKTVFTAVHFLDNVIDVNIYPLKKIEENTKKNRKVGLGVMGFADMLIDLGIPYDSKEAIKLAEDVMCFIQKISKEASSELAKKRGNFPNYKYSIYSKENIPMRNATTTTIAPTGSISMIADASSGIEPIFALAYYKQVLDGKRLPYVYERLFNVLKDRGIYTEKLAERIIDNRGSLKGIEEIPEDIRKLFVTAMDITYKAHIDIQAAFQKYTDNAVSKTINMPNSATVVDVKEAYNYAYKNGLKGITVYRDGSRQEQVLVVAKKEEKKLPENFTRPVVLNGFTEKVKTSRGTLYVTINTVNDDPIEVFANIGKSGGDISALSEAIGRLISIALQNGVHVKNIVNTLISITGAQPIWSNGRLIKSVPDAIAQVLRDHFLRNGNEKEPPKVIAGEECPECGSPLEIVEGCAVCRNCGYSRCG</sequence>
<evidence type="ECO:0000256" key="1">
    <source>
        <dbReference type="ARBA" id="ARBA00001922"/>
    </source>
</evidence>
<evidence type="ECO:0000259" key="17">
    <source>
        <dbReference type="Pfam" id="PF12637"/>
    </source>
</evidence>
<dbReference type="SUPFAM" id="SSF48168">
    <property type="entry name" value="R1 subunit of ribonucleotide reductase, N-terminal domain"/>
    <property type="match status" value="1"/>
</dbReference>
<keyword evidence="8" id="KW-0215">Deoxyribonucleotide synthesis</keyword>
<keyword evidence="9" id="KW-1015">Disulfide bond</keyword>
<dbReference type="RefSeq" id="WP_013681875.1">
    <property type="nucleotide sequence ID" value="NC_015318.1"/>
</dbReference>
<feature type="domain" description="Ribonucleotide reductase large subunit N-terminal" evidence="15">
    <location>
        <begin position="2"/>
        <end position="84"/>
    </location>
</feature>
<dbReference type="NCBIfam" id="NF006417">
    <property type="entry name" value="PRK08665.1"/>
    <property type="match status" value="1"/>
</dbReference>
<keyword evidence="3 13" id="KW-0846">Cobalamin</keyword>
<dbReference type="GO" id="GO:0031419">
    <property type="term" value="F:cobalamin binding"/>
    <property type="evidence" value="ECO:0007669"/>
    <property type="project" value="UniProtKB-KW"/>
</dbReference>
<evidence type="ECO:0000313" key="18">
    <source>
        <dbReference type="EMBL" id="AEA33834.1"/>
    </source>
</evidence>
<evidence type="ECO:0000259" key="16">
    <source>
        <dbReference type="Pfam" id="PF02867"/>
    </source>
</evidence>
<evidence type="ECO:0000256" key="3">
    <source>
        <dbReference type="ARBA" id="ARBA00022628"/>
    </source>
</evidence>
<comment type="cofactor">
    <cofactor evidence="1 13">
        <name>adenosylcob(III)alamin</name>
        <dbReference type="ChEBI" id="CHEBI:18408"/>
    </cofactor>
</comment>
<gene>
    <name evidence="18" type="ordered locus">Hipma_0864</name>
</gene>
<evidence type="ECO:0000256" key="13">
    <source>
        <dbReference type="RuleBase" id="RU364064"/>
    </source>
</evidence>
<dbReference type="PANTHER" id="PTHR43371">
    <property type="entry name" value="VITAMIN B12-DEPENDENT RIBONUCLEOTIDE REDUCTASE"/>
    <property type="match status" value="1"/>
</dbReference>
<keyword evidence="7 13" id="KW-0560">Oxidoreductase</keyword>
<evidence type="ECO:0000259" key="15">
    <source>
        <dbReference type="Pfam" id="PF00317"/>
    </source>
</evidence>
<comment type="similarity">
    <text evidence="2 13">Belongs to the ribonucleoside diphosphate reductase class-2 family.</text>
</comment>
<dbReference type="CDD" id="cd02888">
    <property type="entry name" value="RNR_II_dimer"/>
    <property type="match status" value="1"/>
</dbReference>
<dbReference type="FunFam" id="3.20.70.20:FF:000018">
    <property type="entry name" value="Vitamin B12-dependent ribonucleotide reductase"/>
    <property type="match status" value="1"/>
</dbReference>
<reference evidence="19" key="2">
    <citation type="submission" date="2011-03" db="EMBL/GenBank/DDBJ databases">
        <title>The complete genome of Hippea maritima DSM 10411.</title>
        <authorList>
            <consortium name="US DOE Joint Genome Institute (JGI-PGF)"/>
            <person name="Lucas S."/>
            <person name="Copeland A."/>
            <person name="Lapidus A."/>
            <person name="Bruce D."/>
            <person name="Goodwin L."/>
            <person name="Pitluck S."/>
            <person name="Peters L."/>
            <person name="Kyrpides N."/>
            <person name="Mavromatis K."/>
            <person name="Pagani I."/>
            <person name="Ivanova N."/>
            <person name="Mikhailova N."/>
            <person name="Lu M."/>
            <person name="Detter J.C."/>
            <person name="Tapia R."/>
            <person name="Han C."/>
            <person name="Land M."/>
            <person name="Hauser L."/>
            <person name="Markowitz V."/>
            <person name="Cheng J.-F."/>
            <person name="Hugenholtz P."/>
            <person name="Woyke T."/>
            <person name="Wu D."/>
            <person name="Spring S."/>
            <person name="Schroeder M."/>
            <person name="Brambilla E."/>
            <person name="Klenk H.-P."/>
            <person name="Eisen J.A."/>
        </authorList>
    </citation>
    <scope>NUCLEOTIDE SEQUENCE [LARGE SCALE GENOMIC DNA]</scope>
    <source>
        <strain evidence="19">ATCC 700847 / DSM 10411 / MH2</strain>
    </source>
</reference>
<evidence type="ECO:0000256" key="5">
    <source>
        <dbReference type="ARBA" id="ARBA00022741"/>
    </source>
</evidence>
<accession>F2LVQ0</accession>
<dbReference type="InterPro" id="IPR008926">
    <property type="entry name" value="RNR_R1-su_N"/>
</dbReference>
<comment type="catalytic activity">
    <reaction evidence="12 13">
        <text>a 2'-deoxyribonucleoside 5'-diphosphate + [thioredoxin]-disulfide + H2O = a ribonucleoside 5'-diphosphate + [thioredoxin]-dithiol</text>
        <dbReference type="Rhea" id="RHEA:23252"/>
        <dbReference type="Rhea" id="RHEA-COMP:10698"/>
        <dbReference type="Rhea" id="RHEA-COMP:10700"/>
        <dbReference type="ChEBI" id="CHEBI:15377"/>
        <dbReference type="ChEBI" id="CHEBI:29950"/>
        <dbReference type="ChEBI" id="CHEBI:50058"/>
        <dbReference type="ChEBI" id="CHEBI:57930"/>
        <dbReference type="ChEBI" id="CHEBI:73316"/>
        <dbReference type="EC" id="1.17.4.1"/>
    </reaction>
</comment>
<dbReference type="InterPro" id="IPR013509">
    <property type="entry name" value="RNR_lsu_N"/>
</dbReference>
<keyword evidence="10 13" id="KW-0170">Cobalt</keyword>
<dbReference type="SUPFAM" id="SSF51998">
    <property type="entry name" value="PFL-like glycyl radical enzymes"/>
    <property type="match status" value="1"/>
</dbReference>
<feature type="domain" description="Ribonucleotide reductase large subunit C-terminal" evidence="16">
    <location>
        <begin position="87"/>
        <end position="554"/>
    </location>
</feature>
<feature type="coiled-coil region" evidence="14">
    <location>
        <begin position="32"/>
        <end position="59"/>
    </location>
</feature>
<dbReference type="Pfam" id="PF02867">
    <property type="entry name" value="Ribonuc_red_lgC"/>
    <property type="match status" value="1"/>
</dbReference>
<dbReference type="OrthoDB" id="9762933at2"/>
<evidence type="ECO:0000256" key="8">
    <source>
        <dbReference type="ARBA" id="ARBA00023116"/>
    </source>
</evidence>
<dbReference type="Pfam" id="PF00317">
    <property type="entry name" value="Ribonuc_red_lgN"/>
    <property type="match status" value="1"/>
</dbReference>
<dbReference type="InterPro" id="IPR013344">
    <property type="entry name" value="RNR_NrdJ/NrdZ"/>
</dbReference>
<evidence type="ECO:0000256" key="9">
    <source>
        <dbReference type="ARBA" id="ARBA00023157"/>
    </source>
</evidence>